<feature type="compositionally biased region" description="Low complexity" evidence="8">
    <location>
        <begin position="483"/>
        <end position="513"/>
    </location>
</feature>
<feature type="compositionally biased region" description="Polar residues" evidence="8">
    <location>
        <begin position="552"/>
        <end position="569"/>
    </location>
</feature>
<dbReference type="VEuPathDB" id="FungiDB:AJ78_08640"/>
<keyword evidence="7" id="KW-0539">Nucleus</keyword>
<keyword evidence="3" id="KW-0509">mRNA transport</keyword>
<dbReference type="PANTHER" id="PTHR38697:SF1">
    <property type="entry name" value="NUCLEAR PORE COMPLEX PROTEIN SIMILAR TO S. CEREVISIAE NUP2 (EUROFUNG)"/>
    <property type="match status" value="1"/>
</dbReference>
<gene>
    <name evidence="10" type="ORF">AJ78_08640</name>
</gene>
<evidence type="ECO:0000256" key="2">
    <source>
        <dbReference type="ARBA" id="ARBA00022448"/>
    </source>
</evidence>
<feature type="compositionally biased region" description="Polar residues" evidence="8">
    <location>
        <begin position="514"/>
        <end position="544"/>
    </location>
</feature>
<protein>
    <recommendedName>
        <fullName evidence="9">RanBD1 domain-containing protein</fullName>
    </recommendedName>
</protein>
<feature type="compositionally biased region" description="Polar residues" evidence="8">
    <location>
        <begin position="76"/>
        <end position="117"/>
    </location>
</feature>
<dbReference type="GO" id="GO:0005643">
    <property type="term" value="C:nuclear pore"/>
    <property type="evidence" value="ECO:0007669"/>
    <property type="project" value="UniProtKB-SubCell"/>
</dbReference>
<feature type="compositionally biased region" description="Low complexity" evidence="8">
    <location>
        <begin position="640"/>
        <end position="661"/>
    </location>
</feature>
<dbReference type="PROSITE" id="PS50196">
    <property type="entry name" value="RANBD1"/>
    <property type="match status" value="1"/>
</dbReference>
<feature type="compositionally biased region" description="Low complexity" evidence="8">
    <location>
        <begin position="219"/>
        <end position="233"/>
    </location>
</feature>
<dbReference type="InterPro" id="IPR000156">
    <property type="entry name" value="Ran_bind_dom"/>
</dbReference>
<dbReference type="Proteomes" id="UP000182235">
    <property type="component" value="Unassembled WGS sequence"/>
</dbReference>
<evidence type="ECO:0000259" key="9">
    <source>
        <dbReference type="PROSITE" id="PS50196"/>
    </source>
</evidence>
<dbReference type="SMART" id="SM00160">
    <property type="entry name" value="RanBD"/>
    <property type="match status" value="1"/>
</dbReference>
<feature type="compositionally biased region" description="Polar residues" evidence="8">
    <location>
        <begin position="1037"/>
        <end position="1064"/>
    </location>
</feature>
<feature type="compositionally biased region" description="Polar residues" evidence="8">
    <location>
        <begin position="352"/>
        <end position="368"/>
    </location>
</feature>
<sequence length="1297" mass="133643">MSKRAAQVQGGKDLVGGFGNEMSANPADPPKRATAAQLASRKIKQARQRTRIASPNPTTSQSFTSPFSTIDPNIVPPSSTGTNGFSFGQSQSFPQTSLGTGAPTPQTSFFGDQNNSGPKLFGSQTGSAPSSFSFSASTSEEIKNPFASMSSGFGQSPGGFQGFQGNTFNIPGTATNQDAQNKPGQPAPTGGIFGASQPQPQTTFSFGGSSTPAGTSLFSAAPPSSTPSSTSAPIFGQSTGSNIFAPSPSVSTNIFGTNSQASKPSDEMQMSPPGKSNGIAENRASQFSVSGISQPSFPSAVTQPTSLFETSAFKPVAPATPSTSQPFSTSIFNTTPSGGGTLFGTLKKPEETTQPTPSIAPATNITHQSPKFSFNSSILAGSSIFGQASKPEEQTAAAAATTATTVSSTPSFSATFSAPSSAPFSLFGTTSKPNEPLPAPPPTTAEDTASSVKSPASEPPTVPGTSLFGHISKPEPPAPPATPQVEAANAPAETSSSPPSVTPSASPFPSTATGGTSLFGQASKSAETSQPTSIFNTSATSATPSAPVFSFIPSSTSIFQTPAKIQSANSSEEKTKEGTESPSSLFQTKTKSDTTPSSTSKPFGSLPQNQNPSIFGSTSASPPPLFKSSTVPEKAPSTPPSALATPPQSFTPTTTPKSFTTGISNGESKITKAMDTSPAKTTSPTKWKEHLIPKSRLSSYGPPAIPRELNNDERAEFDTEWRLNALNNSFKRKVAEADPESNEIDSLIEFYVKVRQHIGAPTGLVVVPKSGRKRKAVEEDGPVAEDFLRNKKAKGLVPSTARRDETDAASFPSSLAEMDGVNSSGEKSASSMFSSAASPLGKRKATGIEGDASSKSESSNDVGNGKRSKYAGETVTGGASPFQKSTNSEKMKYDNGPAGSGSGMNAASDTVTMFATSFVSQSQRGNGPSGFTAPFSTLSSVPASTANTSASSQGSESGNDTESNGSGGEEDGEGEGEEEGERGEESESSPTPPATTNGGRSLFDRVELDQSGKPVREEPPAIEDKVAATSPGEKDPNVSSLFAGSKFASSFNSPTSIGTPQFSNGFDFKSPRSVSPMNPSPGFSDAKSPPSIFASSTGTSTPAVPAVAASTSTSTLFPKASSSLLPNGSSQASPFPFSAGTSADVSRATTPNLSETGADESEEANEDLPQVDLLRGGTGEEDEEEVFETRAKTMKLTVVPSSDDDPNPKPQWKLQGVGLLRILKHKTTGRSRVLVRADPSGRVLLNANLVAAVNYKSAGSAVQFLVPREPKPEQWVVRVKKETVAVELAGVMEKYKK</sequence>
<feature type="compositionally biased region" description="Low complexity" evidence="8">
    <location>
        <begin position="1099"/>
        <end position="1115"/>
    </location>
</feature>
<accession>A0A1J9P0F4</accession>
<keyword evidence="5" id="KW-0811">Translocation</keyword>
<keyword evidence="2" id="KW-0813">Transport</keyword>
<evidence type="ECO:0000313" key="10">
    <source>
        <dbReference type="EMBL" id="OJD10297.1"/>
    </source>
</evidence>
<organism evidence="10 11">
    <name type="scientific">Emergomyces pasteurianus Ep9510</name>
    <dbReference type="NCBI Taxonomy" id="1447872"/>
    <lineage>
        <taxon>Eukaryota</taxon>
        <taxon>Fungi</taxon>
        <taxon>Dikarya</taxon>
        <taxon>Ascomycota</taxon>
        <taxon>Pezizomycotina</taxon>
        <taxon>Eurotiomycetes</taxon>
        <taxon>Eurotiomycetidae</taxon>
        <taxon>Onygenales</taxon>
        <taxon>Ajellomycetaceae</taxon>
        <taxon>Emergomyces</taxon>
    </lineage>
</organism>
<dbReference type="CDD" id="cd13170">
    <property type="entry name" value="RanBD_NUP50"/>
    <property type="match status" value="1"/>
</dbReference>
<keyword evidence="4" id="KW-0653">Protein transport</keyword>
<dbReference type="GO" id="GO:0015031">
    <property type="term" value="P:protein transport"/>
    <property type="evidence" value="ECO:0007669"/>
    <property type="project" value="UniProtKB-KW"/>
</dbReference>
<feature type="compositionally biased region" description="Basic and acidic residues" evidence="8">
    <location>
        <begin position="1002"/>
        <end position="1036"/>
    </location>
</feature>
<evidence type="ECO:0000256" key="5">
    <source>
        <dbReference type="ARBA" id="ARBA00023010"/>
    </source>
</evidence>
<dbReference type="InterPro" id="IPR053074">
    <property type="entry name" value="NPC_Nucleoporin"/>
</dbReference>
<evidence type="ECO:0000256" key="3">
    <source>
        <dbReference type="ARBA" id="ARBA00022816"/>
    </source>
</evidence>
<feature type="compositionally biased region" description="Low complexity" evidence="8">
    <location>
        <begin position="54"/>
        <end position="69"/>
    </location>
</feature>
<feature type="compositionally biased region" description="Low complexity" evidence="8">
    <location>
        <begin position="954"/>
        <end position="964"/>
    </location>
</feature>
<dbReference type="Gene3D" id="2.30.29.30">
    <property type="entry name" value="Pleckstrin-homology domain (PH domain)/Phosphotyrosine-binding domain (PTB)"/>
    <property type="match status" value="1"/>
</dbReference>
<feature type="compositionally biased region" description="Polar residues" evidence="8">
    <location>
        <begin position="606"/>
        <end position="620"/>
    </location>
</feature>
<name>A0A1J9P0F4_9EURO</name>
<feature type="compositionally biased region" description="Basic residues" evidence="8">
    <location>
        <begin position="41"/>
        <end position="50"/>
    </location>
</feature>
<feature type="compositionally biased region" description="Polar residues" evidence="8">
    <location>
        <begin position="320"/>
        <end position="336"/>
    </location>
</feature>
<dbReference type="EMBL" id="LGRN01000857">
    <property type="protein sequence ID" value="OJD10297.1"/>
    <property type="molecule type" value="Genomic_DNA"/>
</dbReference>
<feature type="region of interest" description="Disordered" evidence="8">
    <location>
        <begin position="423"/>
        <end position="708"/>
    </location>
</feature>
<feature type="compositionally biased region" description="Acidic residues" evidence="8">
    <location>
        <begin position="1157"/>
        <end position="1166"/>
    </location>
</feature>
<feature type="compositionally biased region" description="Polar residues" evidence="8">
    <location>
        <begin position="236"/>
        <end position="263"/>
    </location>
</feature>
<comment type="caution">
    <text evidence="10">The sequence shown here is derived from an EMBL/GenBank/DDBJ whole genome shotgun (WGS) entry which is preliminary data.</text>
</comment>
<dbReference type="SUPFAM" id="SSF50729">
    <property type="entry name" value="PH domain-like"/>
    <property type="match status" value="1"/>
</dbReference>
<feature type="compositionally biased region" description="Acidic residues" evidence="8">
    <location>
        <begin position="968"/>
        <end position="987"/>
    </location>
</feature>
<feature type="compositionally biased region" description="Polar residues" evidence="8">
    <location>
        <begin position="853"/>
        <end position="862"/>
    </location>
</feature>
<feature type="compositionally biased region" description="Polar residues" evidence="8">
    <location>
        <begin position="196"/>
        <end position="218"/>
    </location>
</feature>
<evidence type="ECO:0000256" key="7">
    <source>
        <dbReference type="ARBA" id="ARBA00023242"/>
    </source>
</evidence>
<feature type="region of interest" description="Disordered" evidence="8">
    <location>
        <begin position="770"/>
        <end position="907"/>
    </location>
</feature>
<dbReference type="InterPro" id="IPR011993">
    <property type="entry name" value="PH-like_dom_sf"/>
</dbReference>
<feature type="compositionally biased region" description="Low complexity" evidence="8">
    <location>
        <begin position="823"/>
        <end position="838"/>
    </location>
</feature>
<dbReference type="GO" id="GO:0051028">
    <property type="term" value="P:mRNA transport"/>
    <property type="evidence" value="ECO:0007669"/>
    <property type="project" value="UniProtKB-KW"/>
</dbReference>
<feature type="compositionally biased region" description="Low complexity" evidence="8">
    <location>
        <begin position="122"/>
        <end position="139"/>
    </location>
</feature>
<keyword evidence="6" id="KW-0906">Nuclear pore complex</keyword>
<feature type="region of interest" description="Disordered" evidence="8">
    <location>
        <begin position="919"/>
        <end position="1182"/>
    </location>
</feature>
<evidence type="ECO:0000256" key="8">
    <source>
        <dbReference type="SAM" id="MobiDB-lite"/>
    </source>
</evidence>
<feature type="compositionally biased region" description="Polar residues" evidence="8">
    <location>
        <begin position="1120"/>
        <end position="1155"/>
    </location>
</feature>
<dbReference type="Pfam" id="PF00638">
    <property type="entry name" value="Ran_BP1"/>
    <property type="match status" value="1"/>
</dbReference>
<dbReference type="STRING" id="1447872.A0A1J9P0F4"/>
<evidence type="ECO:0000256" key="1">
    <source>
        <dbReference type="ARBA" id="ARBA00004567"/>
    </source>
</evidence>
<evidence type="ECO:0000256" key="4">
    <source>
        <dbReference type="ARBA" id="ARBA00022927"/>
    </source>
</evidence>
<evidence type="ECO:0000313" key="11">
    <source>
        <dbReference type="Proteomes" id="UP000182235"/>
    </source>
</evidence>
<dbReference type="PANTHER" id="PTHR38697">
    <property type="entry name" value="NUCLEAR PORE COMPLEX PROTEIN SIMILAR TO S. CEREVISIAE NUP2 (EUROFUNG)"/>
    <property type="match status" value="1"/>
</dbReference>
<feature type="region of interest" description="Disordered" evidence="8">
    <location>
        <begin position="1"/>
        <end position="280"/>
    </location>
</feature>
<feature type="compositionally biased region" description="Polar residues" evidence="8">
    <location>
        <begin position="934"/>
        <end position="953"/>
    </location>
</feature>
<proteinExistence type="predicted"/>
<comment type="subcellular location">
    <subcellularLocation>
        <location evidence="1">Nucleus</location>
        <location evidence="1">Nuclear pore complex</location>
    </subcellularLocation>
</comment>
<dbReference type="OrthoDB" id="185618at2759"/>
<feature type="compositionally biased region" description="Low complexity" evidence="8">
    <location>
        <begin position="593"/>
        <end position="602"/>
    </location>
</feature>
<evidence type="ECO:0000256" key="6">
    <source>
        <dbReference type="ARBA" id="ARBA00023132"/>
    </source>
</evidence>
<feature type="compositionally biased region" description="Polar residues" evidence="8">
    <location>
        <begin position="166"/>
        <end position="183"/>
    </location>
</feature>
<reference evidence="10 11" key="1">
    <citation type="submission" date="2015-07" db="EMBL/GenBank/DDBJ databases">
        <title>Emmonsia species relationships and genome sequence.</title>
        <authorList>
            <consortium name="The Broad Institute Genomics Platform"/>
            <person name="Cuomo C.A."/>
            <person name="Munoz J.F."/>
            <person name="Imamovic A."/>
            <person name="Priest M.E."/>
            <person name="Young S."/>
            <person name="Clay O.K."/>
            <person name="McEwen J.G."/>
        </authorList>
    </citation>
    <scope>NUCLEOTIDE SEQUENCE [LARGE SCALE GENOMIC DNA]</scope>
    <source>
        <strain evidence="10 11">UAMH 9510</strain>
    </source>
</reference>
<keyword evidence="11" id="KW-1185">Reference proteome</keyword>
<dbReference type="Pfam" id="PF08911">
    <property type="entry name" value="NUP50"/>
    <property type="match status" value="1"/>
</dbReference>
<dbReference type="InterPro" id="IPR015007">
    <property type="entry name" value="NUP2/50/61"/>
</dbReference>
<feature type="domain" description="RanBD1" evidence="9">
    <location>
        <begin position="1168"/>
        <end position="1297"/>
    </location>
</feature>
<feature type="region of interest" description="Disordered" evidence="8">
    <location>
        <begin position="316"/>
        <end position="368"/>
    </location>
</feature>